<dbReference type="PANTHER" id="PTHR19848:SF8">
    <property type="entry name" value="F-BOX AND WD REPEAT DOMAIN CONTAINING 7"/>
    <property type="match status" value="1"/>
</dbReference>
<gene>
    <name evidence="4" type="ORF">GCM10025789_13030</name>
</gene>
<evidence type="ECO:0000256" key="3">
    <source>
        <dbReference type="PROSITE-ProRule" id="PRU00221"/>
    </source>
</evidence>
<evidence type="ECO:0000256" key="1">
    <source>
        <dbReference type="ARBA" id="ARBA00022574"/>
    </source>
</evidence>
<keyword evidence="5" id="KW-1185">Reference proteome</keyword>
<name>A0ABP9FAM2_9ACTN</name>
<dbReference type="Gene3D" id="2.130.10.10">
    <property type="entry name" value="YVTN repeat-like/Quinoprotein amine dehydrogenase"/>
    <property type="match status" value="3"/>
</dbReference>
<comment type="caution">
    <text evidence="4">The sequence shown here is derived from an EMBL/GenBank/DDBJ whole genome shotgun (WGS) entry which is preliminary data.</text>
</comment>
<keyword evidence="1 3" id="KW-0853">WD repeat</keyword>
<dbReference type="Pfam" id="PF00400">
    <property type="entry name" value="WD40"/>
    <property type="match status" value="2"/>
</dbReference>
<evidence type="ECO:0000313" key="5">
    <source>
        <dbReference type="Proteomes" id="UP001501521"/>
    </source>
</evidence>
<dbReference type="SUPFAM" id="SSF69322">
    <property type="entry name" value="Tricorn protease domain 2"/>
    <property type="match status" value="1"/>
</dbReference>
<organism evidence="4 5">
    <name type="scientific">Tessaracoccus lubricantis</name>
    <dbReference type="NCBI Taxonomy" id="545543"/>
    <lineage>
        <taxon>Bacteria</taxon>
        <taxon>Bacillati</taxon>
        <taxon>Actinomycetota</taxon>
        <taxon>Actinomycetes</taxon>
        <taxon>Propionibacteriales</taxon>
        <taxon>Propionibacteriaceae</taxon>
        <taxon>Tessaracoccus</taxon>
    </lineage>
</organism>
<proteinExistence type="predicted"/>
<evidence type="ECO:0000256" key="2">
    <source>
        <dbReference type="ARBA" id="ARBA00022737"/>
    </source>
</evidence>
<reference evidence="5" key="1">
    <citation type="journal article" date="2019" name="Int. J. Syst. Evol. Microbiol.">
        <title>The Global Catalogue of Microorganisms (GCM) 10K type strain sequencing project: providing services to taxonomists for standard genome sequencing and annotation.</title>
        <authorList>
            <consortium name="The Broad Institute Genomics Platform"/>
            <consortium name="The Broad Institute Genome Sequencing Center for Infectious Disease"/>
            <person name="Wu L."/>
            <person name="Ma J."/>
        </authorList>
    </citation>
    <scope>NUCLEOTIDE SEQUENCE [LARGE SCALE GENOMIC DNA]</scope>
    <source>
        <strain evidence="5">JCM 19125</strain>
    </source>
</reference>
<feature type="repeat" description="WD" evidence="3">
    <location>
        <begin position="179"/>
        <end position="211"/>
    </location>
</feature>
<dbReference type="RefSeq" id="WP_345580736.1">
    <property type="nucleotide sequence ID" value="NZ_BAABLV010000020.1"/>
</dbReference>
<dbReference type="SMART" id="SM00320">
    <property type="entry name" value="WD40"/>
    <property type="match status" value="5"/>
</dbReference>
<dbReference type="InterPro" id="IPR015943">
    <property type="entry name" value="WD40/YVTN_repeat-like_dom_sf"/>
</dbReference>
<dbReference type="Proteomes" id="UP001501521">
    <property type="component" value="Unassembled WGS sequence"/>
</dbReference>
<evidence type="ECO:0000313" key="4">
    <source>
        <dbReference type="EMBL" id="GAA4896639.1"/>
    </source>
</evidence>
<dbReference type="PROSITE" id="PS50082">
    <property type="entry name" value="WD_REPEATS_2"/>
    <property type="match status" value="2"/>
</dbReference>
<keyword evidence="2" id="KW-0677">Repeat</keyword>
<dbReference type="InterPro" id="IPR001680">
    <property type="entry name" value="WD40_rpt"/>
</dbReference>
<dbReference type="EMBL" id="BAABLV010000020">
    <property type="protein sequence ID" value="GAA4896639.1"/>
    <property type="molecule type" value="Genomic_DNA"/>
</dbReference>
<accession>A0ABP9FAM2</accession>
<feature type="repeat" description="WD" evidence="3">
    <location>
        <begin position="262"/>
        <end position="297"/>
    </location>
</feature>
<dbReference type="PANTHER" id="PTHR19848">
    <property type="entry name" value="WD40 REPEAT PROTEIN"/>
    <property type="match status" value="1"/>
</dbReference>
<sequence length="341" mass="36152">MTQSVALGSGIWSTTIDDTPVSLSVRGSTAVVGGADGHAWFVDLSSGSVTDRIDVGDGLLTVSLSPSGEHLVTTSMAGYALWSCADQRLLLEAGGGWSVRAAWASEERFAVASGRRALVHSADGELLWETEPAASTVTDVAWMRAGRRLVVAAYGEVSAHERHQSRPVKVYPYIGSHLALAISPTGQWICSGNQDASIHIWRARDASELTMSGYPDKVTQLVFDESGRWLAADGAPDITIWDFSGKGPEGRMPLSLRAHDRITAMAWRPGSAEHLASGGDDGTVALWNATAGTPQQAVGPARTMQMDAEIAAVAWAGPERLVAVDRSGEMRVFDVLDLGSL</sequence>
<protein>
    <submittedName>
        <fullName evidence="4">PD40 domain-containing protein</fullName>
    </submittedName>
</protein>